<reference evidence="1 2" key="1">
    <citation type="submission" date="2019-04" db="EMBL/GenBank/DDBJ databases">
        <title>Friends and foes A comparative genomics study of 23 Aspergillus species from section Flavi.</title>
        <authorList>
            <consortium name="DOE Joint Genome Institute"/>
            <person name="Kjaerbolling I."/>
            <person name="Vesth T."/>
            <person name="Frisvad J.C."/>
            <person name="Nybo J.L."/>
            <person name="Theobald S."/>
            <person name="Kildgaard S."/>
            <person name="Isbrandt T."/>
            <person name="Kuo A."/>
            <person name="Sato A."/>
            <person name="Lyhne E.K."/>
            <person name="Kogle M.E."/>
            <person name="Wiebenga A."/>
            <person name="Kun R.S."/>
            <person name="Lubbers R.J."/>
            <person name="Makela M.R."/>
            <person name="Barry K."/>
            <person name="Chovatia M."/>
            <person name="Clum A."/>
            <person name="Daum C."/>
            <person name="Haridas S."/>
            <person name="He G."/>
            <person name="LaButti K."/>
            <person name="Lipzen A."/>
            <person name="Mondo S."/>
            <person name="Riley R."/>
            <person name="Salamov A."/>
            <person name="Simmons B.A."/>
            <person name="Magnuson J.K."/>
            <person name="Henrissat B."/>
            <person name="Mortensen U.H."/>
            <person name="Larsen T.O."/>
            <person name="Devries R.P."/>
            <person name="Grigoriev I.V."/>
            <person name="Machida M."/>
            <person name="Baker S.E."/>
            <person name="Andersen M.R."/>
        </authorList>
    </citation>
    <scope>NUCLEOTIDE SEQUENCE [LARGE SCALE GENOMIC DNA]</scope>
    <source>
        <strain evidence="1 2">IBT 18842</strain>
    </source>
</reference>
<protein>
    <submittedName>
        <fullName evidence="1">Uncharacterized protein</fullName>
    </submittedName>
</protein>
<dbReference type="EMBL" id="ML742044">
    <property type="protein sequence ID" value="KAE8153055.1"/>
    <property type="molecule type" value="Genomic_DNA"/>
</dbReference>
<keyword evidence="2" id="KW-1185">Reference proteome</keyword>
<accession>A0A5N6U355</accession>
<dbReference type="Proteomes" id="UP000325780">
    <property type="component" value="Unassembled WGS sequence"/>
</dbReference>
<dbReference type="OrthoDB" id="5416097at2759"/>
<sequence>MLGLPEIDKSHRTELLMRLGRALQKQEVSATFWACLQVGDLSALERFVREVEASPRLCKVLSHSFDALPRLWRQKALGEGFSDIDTELSSNHSSGSQASDKLWTATMSPSAADIARSRDGKKCVITGTTCLNPSQIFPLSLLKPKATTDINGSLPNIWEILNLLFDYEHVLQWKSAILQSPDGMDTVPENLICLCPMIHIDWVDAYCAFKPLYLSPDRRELTLEFHWLPTETHSPRDHVSLFKSPSSSKNLQGTGNRYAITADLKLVKSGHVFVLKTHNPVTHPLPSIALLDMAWKLSQIVRLSGARDEDLGGLQKDYNTPHLYNLQAIREWAAESSSYAHKV</sequence>
<gene>
    <name evidence="1" type="ORF">BDV25DRAFT_150151</name>
</gene>
<evidence type="ECO:0000313" key="2">
    <source>
        <dbReference type="Proteomes" id="UP000325780"/>
    </source>
</evidence>
<organism evidence="1 2">
    <name type="scientific">Aspergillus avenaceus</name>
    <dbReference type="NCBI Taxonomy" id="36643"/>
    <lineage>
        <taxon>Eukaryota</taxon>
        <taxon>Fungi</taxon>
        <taxon>Dikarya</taxon>
        <taxon>Ascomycota</taxon>
        <taxon>Pezizomycotina</taxon>
        <taxon>Eurotiomycetes</taxon>
        <taxon>Eurotiomycetidae</taxon>
        <taxon>Eurotiales</taxon>
        <taxon>Aspergillaceae</taxon>
        <taxon>Aspergillus</taxon>
        <taxon>Aspergillus subgen. Circumdati</taxon>
    </lineage>
</organism>
<name>A0A5N6U355_ASPAV</name>
<dbReference type="AlphaFoldDB" id="A0A5N6U355"/>
<proteinExistence type="predicted"/>
<evidence type="ECO:0000313" key="1">
    <source>
        <dbReference type="EMBL" id="KAE8153055.1"/>
    </source>
</evidence>